<reference evidence="6" key="1">
    <citation type="submission" date="2025-08" db="UniProtKB">
        <authorList>
            <consortium name="RefSeq"/>
        </authorList>
    </citation>
    <scope>IDENTIFICATION</scope>
    <source>
        <strain evidence="6">Quisiro</strain>
        <tissue evidence="6">Liver</tissue>
    </source>
</reference>
<evidence type="ECO:0000256" key="3">
    <source>
        <dbReference type="ARBA" id="ARBA00023320"/>
    </source>
</evidence>
<evidence type="ECO:0000256" key="4">
    <source>
        <dbReference type="SAM" id="SignalP"/>
    </source>
</evidence>
<evidence type="ECO:0000313" key="5">
    <source>
        <dbReference type="Proteomes" id="UP000192220"/>
    </source>
</evidence>
<sequence length="130" mass="14534">MRRSLVSLIFTAALLLEYNALSVALPVGQIEDGSMEQDAFTSLLSDEAAENSLADADLTSVSKGRASREIVVAVDPSLWRDLRVLQNGLSVYKRRAEDHRDAGQQPNIPILRRDTMRCMVGRVYRPCWEV</sequence>
<dbReference type="GO" id="GO:0007268">
    <property type="term" value="P:chemical synaptic transmission"/>
    <property type="evidence" value="ECO:0007669"/>
    <property type="project" value="InterPro"/>
</dbReference>
<dbReference type="Pfam" id="PF05824">
    <property type="entry name" value="Pro-MCH"/>
    <property type="match status" value="1"/>
</dbReference>
<dbReference type="RefSeq" id="XP_013878024.1">
    <property type="nucleotide sequence ID" value="XM_014022570.1"/>
</dbReference>
<dbReference type="STRING" id="52670.A0A2I4CDH8"/>
<proteinExistence type="predicted"/>
<organism evidence="5 6">
    <name type="scientific">Austrofundulus limnaeus</name>
    <name type="common">Annual killifish</name>
    <dbReference type="NCBI Taxonomy" id="52670"/>
    <lineage>
        <taxon>Eukaryota</taxon>
        <taxon>Metazoa</taxon>
        <taxon>Chordata</taxon>
        <taxon>Craniata</taxon>
        <taxon>Vertebrata</taxon>
        <taxon>Euteleostomi</taxon>
        <taxon>Actinopterygii</taxon>
        <taxon>Neopterygii</taxon>
        <taxon>Teleostei</taxon>
        <taxon>Neoteleostei</taxon>
        <taxon>Acanthomorphata</taxon>
        <taxon>Ovalentaria</taxon>
        <taxon>Atherinomorphae</taxon>
        <taxon>Cyprinodontiformes</taxon>
        <taxon>Rivulidae</taxon>
        <taxon>Austrofundulus</taxon>
    </lineage>
</organism>
<dbReference type="AlphaFoldDB" id="A0A2I4CDH8"/>
<keyword evidence="2 4" id="KW-0732">Signal</keyword>
<dbReference type="OrthoDB" id="8639774at2759"/>
<evidence type="ECO:0000313" key="6">
    <source>
        <dbReference type="RefSeq" id="XP_013878024.1"/>
    </source>
</evidence>
<dbReference type="PANTHER" id="PTHR12091">
    <property type="entry name" value="MELANIN-CONCENTRATING HORMONE"/>
    <property type="match status" value="1"/>
</dbReference>
<dbReference type="GO" id="GO:0030354">
    <property type="term" value="F:melanin-concentrating hormone activity"/>
    <property type="evidence" value="ECO:0007669"/>
    <property type="project" value="InterPro"/>
</dbReference>
<dbReference type="PANTHER" id="PTHR12091:SF0">
    <property type="entry name" value="PRO-MCH"/>
    <property type="match status" value="1"/>
</dbReference>
<keyword evidence="3" id="KW-0527">Neuropeptide</keyword>
<dbReference type="FunCoup" id="A0A2I4CDH8">
    <property type="interactions" value="7"/>
</dbReference>
<dbReference type="PRINTS" id="PR01641">
    <property type="entry name" value="PROMCHFAMILY"/>
</dbReference>
<accession>A0A2I4CDH8</accession>
<dbReference type="InParanoid" id="A0A2I4CDH8"/>
<dbReference type="KEGG" id="alim:106527637"/>
<evidence type="ECO:0000256" key="2">
    <source>
        <dbReference type="ARBA" id="ARBA00022729"/>
    </source>
</evidence>
<protein>
    <submittedName>
        <fullName evidence="6">Pro-melanin-concentrating hormone, like</fullName>
    </submittedName>
</protein>
<feature type="chain" id="PRO_5014182698" evidence="4">
    <location>
        <begin position="25"/>
        <end position="130"/>
    </location>
</feature>
<dbReference type="GO" id="GO:0007218">
    <property type="term" value="P:neuropeptide signaling pathway"/>
    <property type="evidence" value="ECO:0007669"/>
    <property type="project" value="UniProtKB-KW"/>
</dbReference>
<dbReference type="GO" id="GO:0031777">
    <property type="term" value="F:type 1 melanin-concentrating hormone receptor binding"/>
    <property type="evidence" value="ECO:0007669"/>
    <property type="project" value="TreeGrafter"/>
</dbReference>
<dbReference type="GO" id="GO:0045202">
    <property type="term" value="C:synapse"/>
    <property type="evidence" value="ECO:0007669"/>
    <property type="project" value="GOC"/>
</dbReference>
<comment type="function">
    <text evidence="1">Plays a role in skin pigmentation by antagonizing the action of melanotropin alpha. Induces melanin concentration within the melanophores. May participate in the control of the hypothalamo-pituitary adrenal gland axis by inhibiting the release of ACTH.</text>
</comment>
<keyword evidence="5" id="KW-1185">Reference proteome</keyword>
<dbReference type="Proteomes" id="UP000192220">
    <property type="component" value="Unplaced"/>
</dbReference>
<name>A0A2I4CDH8_AUSLI</name>
<dbReference type="CTD" id="100216485"/>
<evidence type="ECO:0000256" key="1">
    <source>
        <dbReference type="ARBA" id="ARBA00002122"/>
    </source>
</evidence>
<dbReference type="InterPro" id="IPR005456">
    <property type="entry name" value="Prepro-melanin_conc_hormone"/>
</dbReference>
<gene>
    <name evidence="6" type="primary">pmchl</name>
</gene>
<feature type="signal peptide" evidence="4">
    <location>
        <begin position="1"/>
        <end position="24"/>
    </location>
</feature>